<accession>R0FMS7</accession>
<dbReference type="InterPro" id="IPR017451">
    <property type="entry name" value="F-box-assoc_interact_dom"/>
</dbReference>
<dbReference type="AlphaFoldDB" id="R0FMS7"/>
<dbReference type="PANTHER" id="PTHR31111:SF14">
    <property type="entry name" value="F-BOX ASSOCIATED DOMAIN-CONTAINING PROTEIN"/>
    <property type="match status" value="1"/>
</dbReference>
<dbReference type="InterPro" id="IPR036047">
    <property type="entry name" value="F-box-like_dom_sf"/>
</dbReference>
<keyword evidence="3" id="KW-1185">Reference proteome</keyword>
<dbReference type="Pfam" id="PF08268">
    <property type="entry name" value="FBA_3"/>
    <property type="match status" value="1"/>
</dbReference>
<proteinExistence type="predicted"/>
<dbReference type="SMART" id="SM00256">
    <property type="entry name" value="FBOX"/>
    <property type="match status" value="1"/>
</dbReference>
<organism evidence="2 3">
    <name type="scientific">Capsella rubella</name>
    <dbReference type="NCBI Taxonomy" id="81985"/>
    <lineage>
        <taxon>Eukaryota</taxon>
        <taxon>Viridiplantae</taxon>
        <taxon>Streptophyta</taxon>
        <taxon>Embryophyta</taxon>
        <taxon>Tracheophyta</taxon>
        <taxon>Spermatophyta</taxon>
        <taxon>Magnoliopsida</taxon>
        <taxon>eudicotyledons</taxon>
        <taxon>Gunneridae</taxon>
        <taxon>Pentapetalae</taxon>
        <taxon>rosids</taxon>
        <taxon>malvids</taxon>
        <taxon>Brassicales</taxon>
        <taxon>Brassicaceae</taxon>
        <taxon>Camelineae</taxon>
        <taxon>Capsella</taxon>
    </lineage>
</organism>
<reference evidence="3" key="1">
    <citation type="journal article" date="2013" name="Nat. Genet.">
        <title>The Capsella rubella genome and the genomic consequences of rapid mating system evolution.</title>
        <authorList>
            <person name="Slotte T."/>
            <person name="Hazzouri K.M."/>
            <person name="Agren J.A."/>
            <person name="Koenig D."/>
            <person name="Maumus F."/>
            <person name="Guo Y.L."/>
            <person name="Steige K."/>
            <person name="Platts A.E."/>
            <person name="Escobar J.S."/>
            <person name="Newman L.K."/>
            <person name="Wang W."/>
            <person name="Mandakova T."/>
            <person name="Vello E."/>
            <person name="Smith L.M."/>
            <person name="Henz S.R."/>
            <person name="Steffen J."/>
            <person name="Takuno S."/>
            <person name="Brandvain Y."/>
            <person name="Coop G."/>
            <person name="Andolfatto P."/>
            <person name="Hu T.T."/>
            <person name="Blanchette M."/>
            <person name="Clark R.M."/>
            <person name="Quesneville H."/>
            <person name="Nordborg M."/>
            <person name="Gaut B.S."/>
            <person name="Lysak M.A."/>
            <person name="Jenkins J."/>
            <person name="Grimwood J."/>
            <person name="Chapman J."/>
            <person name="Prochnik S."/>
            <person name="Shu S."/>
            <person name="Rokhsar D."/>
            <person name="Schmutz J."/>
            <person name="Weigel D."/>
            <person name="Wright S.I."/>
        </authorList>
    </citation>
    <scope>NUCLEOTIDE SEQUENCE [LARGE SCALE GENOMIC DNA]</scope>
    <source>
        <strain evidence="3">cv. Monte Gargano</strain>
    </source>
</reference>
<dbReference type="CDD" id="cd22157">
    <property type="entry name" value="F-box_AtFBW1-like"/>
    <property type="match status" value="1"/>
</dbReference>
<dbReference type="SUPFAM" id="SSF81383">
    <property type="entry name" value="F-box domain"/>
    <property type="match status" value="1"/>
</dbReference>
<sequence>MTSLATPYQEHTPSVNQSLTIAQEKFKVSMERISTIYFANPKPRLRCIMRMKRRRRPEMRIPSMDVVTEEILTRLPAKSLMRFKCVSKLWSSLISSRYFSNRFHTVPSRSRPRLYMCLKDLNDSHNSAILSLAPDIKSSCFVVDNDLTIPRLGCYILQYLPGFICYTSWGLPRIYNPATRQLVTFPTAIPPEENKIVSYYFGHDHVSDQYIVVCSTGVRLRNFQEMRSEHRVFVLKSEGRGFWKTAAPTCPDDFHPHIPTRGGVCIDGVIYYLGWTDSYNSVLVSFHIRSGDFKMIKVPRRDGDELPGRVENVSLIEYGGKVTLIVQTDLREKGRLDLWTVEDAGSNKWSRRTLVLHPSQLYLVNNNIRYKVKGTTQNGKIFLIPHGLISPFHILSYDLQRNDMKKMEIKGVPEHWFSKAKLTVTVMLMDQSERLSNVMHTGSE</sequence>
<dbReference type="Proteomes" id="UP000029121">
    <property type="component" value="Unassembled WGS sequence"/>
</dbReference>
<dbReference type="eggNOG" id="ENOG502S9E8">
    <property type="taxonomic scope" value="Eukaryota"/>
</dbReference>
<dbReference type="InterPro" id="IPR001810">
    <property type="entry name" value="F-box_dom"/>
</dbReference>
<dbReference type="InterPro" id="IPR013187">
    <property type="entry name" value="F-box-assoc_dom_typ3"/>
</dbReference>
<feature type="domain" description="F-box" evidence="1">
    <location>
        <begin position="64"/>
        <end position="103"/>
    </location>
</feature>
<dbReference type="Pfam" id="PF00646">
    <property type="entry name" value="F-box"/>
    <property type="match status" value="1"/>
</dbReference>
<evidence type="ECO:0000259" key="1">
    <source>
        <dbReference type="SMART" id="SM00256"/>
    </source>
</evidence>
<evidence type="ECO:0000313" key="2">
    <source>
        <dbReference type="EMBL" id="EOA23321.1"/>
    </source>
</evidence>
<dbReference type="NCBIfam" id="TIGR01640">
    <property type="entry name" value="F_box_assoc_1"/>
    <property type="match status" value="1"/>
</dbReference>
<protein>
    <recommendedName>
        <fullName evidence="1">F-box domain-containing protein</fullName>
    </recommendedName>
</protein>
<dbReference type="EMBL" id="KB870809">
    <property type="protein sequence ID" value="EOA23321.1"/>
    <property type="molecule type" value="Genomic_DNA"/>
</dbReference>
<dbReference type="PANTHER" id="PTHR31111">
    <property type="entry name" value="BNAA05G37150D PROTEIN-RELATED"/>
    <property type="match status" value="1"/>
</dbReference>
<evidence type="ECO:0000313" key="3">
    <source>
        <dbReference type="Proteomes" id="UP000029121"/>
    </source>
</evidence>
<gene>
    <name evidence="2" type="ORF">CARUB_v10019219mg</name>
</gene>
<name>R0FMS7_9BRAS</name>